<proteinExistence type="predicted"/>
<gene>
    <name evidence="1" type="ORF">HWQ67_15025</name>
</gene>
<dbReference type="EMBL" id="JABXWD010000374">
    <property type="protein sequence ID" value="MBV6342898.1"/>
    <property type="molecule type" value="Genomic_DNA"/>
</dbReference>
<sequence length="186" mass="20249">MQKKLRTLLLVFSVTWMFVVFLHTNVPGVMIGMTNEELTRQSSLVVVGNVVDKQSFWNTEGTTIYTGVTINVKEVVRGEATPETITVRYEGGEVGDIGLRVSDTPQFEKGEDVLVFLSPVANVSGRGVSDTSGSFYVVGSGQGKYSVEMNAIATRGGFSVINDNKGKALKNVIPLNELKEQIRSVQ</sequence>
<comment type="caution">
    <text evidence="1">The sequence shown here is derived from an EMBL/GenBank/DDBJ whole genome shotgun (WGS) entry which is preliminary data.</text>
</comment>
<dbReference type="Proteomes" id="UP001196980">
    <property type="component" value="Unassembled WGS sequence"/>
</dbReference>
<reference evidence="1 2" key="1">
    <citation type="journal article" date="2020" name="J Geophys Res Biogeosci">
        <title>Magnetotaxis as an Adaptation to Enable Bacterial Shuttling of Microbial Sulfur and Sulfur Cycling Across Aquatic Oxic#Anoxic Interfaces.</title>
        <authorList>
            <person name="Li J."/>
            <person name="Liu P."/>
            <person name="Wang J."/>
            <person name="Roberts A.P."/>
            <person name="Pan Y."/>
        </authorList>
    </citation>
    <scope>NUCLEOTIDE SEQUENCE [LARGE SCALE GENOMIC DNA]</scope>
    <source>
        <strain evidence="1 2">MYR-1_YQ</strain>
    </source>
</reference>
<name>A0ABS6S229_9BACT</name>
<keyword evidence="2" id="KW-1185">Reference proteome</keyword>
<accession>A0ABS6S229</accession>
<evidence type="ECO:0000313" key="1">
    <source>
        <dbReference type="EMBL" id="MBV6342898.1"/>
    </source>
</evidence>
<protein>
    <submittedName>
        <fullName evidence="1">Uncharacterized protein</fullName>
    </submittedName>
</protein>
<dbReference type="RefSeq" id="WP_218253509.1">
    <property type="nucleotide sequence ID" value="NZ_JABXWD010000374.1"/>
</dbReference>
<evidence type="ECO:0000313" key="2">
    <source>
        <dbReference type="Proteomes" id="UP001196980"/>
    </source>
</evidence>
<organism evidence="1 2">
    <name type="scientific">Candidatus Magnetobacterium casense</name>
    <dbReference type="NCBI Taxonomy" id="1455061"/>
    <lineage>
        <taxon>Bacteria</taxon>
        <taxon>Pseudomonadati</taxon>
        <taxon>Nitrospirota</taxon>
        <taxon>Thermodesulfovibrionia</taxon>
        <taxon>Thermodesulfovibrionales</taxon>
        <taxon>Candidatus Magnetobacteriaceae</taxon>
        <taxon>Candidatus Magnetobacterium</taxon>
    </lineage>
</organism>